<sequence length="346" mass="40064">MVGVQASRPTESIHAYNFSNTRQRYHAKISTSICKLPKEEIERELQKIFNKEQFQMEVSFKNGNQYLYVIFTSEQEQLRLINCIEIQESVGNFYAESERDCTYKKPIEVVVEYIPAQATETDLKNVLENEIGLATEITFWPIRGNNQYKKAKIMLEVTCSDKHLTETWSIQMGDNNRIKITPARLSQEDRNIRTRYVATVMGLEKEVGIKEVHSLLIDLNAKEWYFNTRHDLVIYFQHGKDKDKATQEASGPFEGTIRQDDGIRDLDKINQEKDTTAETEATNSMKDNKIEIKTEVPVLEMDIIMLTDILDKMGLEDTTNNNNDKTQADIIETTKMDIDKEIIIQT</sequence>
<evidence type="ECO:0000313" key="2">
    <source>
        <dbReference type="Proteomes" id="UP000232722"/>
    </source>
</evidence>
<dbReference type="Proteomes" id="UP000232722">
    <property type="component" value="Unassembled WGS sequence"/>
</dbReference>
<organism evidence="1 2">
    <name type="scientific">Rhizophagus irregularis</name>
    <dbReference type="NCBI Taxonomy" id="588596"/>
    <lineage>
        <taxon>Eukaryota</taxon>
        <taxon>Fungi</taxon>
        <taxon>Fungi incertae sedis</taxon>
        <taxon>Mucoromycota</taxon>
        <taxon>Glomeromycotina</taxon>
        <taxon>Glomeromycetes</taxon>
        <taxon>Glomerales</taxon>
        <taxon>Glomeraceae</taxon>
        <taxon>Rhizophagus</taxon>
    </lineage>
</organism>
<dbReference type="EMBL" id="LLXJ01004625">
    <property type="protein sequence ID" value="PKB95604.1"/>
    <property type="molecule type" value="Genomic_DNA"/>
</dbReference>
<name>A0A2N0NM28_9GLOM</name>
<reference evidence="1 2" key="1">
    <citation type="submission" date="2016-04" db="EMBL/GenBank/DDBJ databases">
        <title>Genome analyses suggest a sexual origin of heterokaryosis in a supposedly ancient asexual fungus.</title>
        <authorList>
            <person name="Ropars J."/>
            <person name="Sedzielewska K."/>
            <person name="Noel J."/>
            <person name="Charron P."/>
            <person name="Farinelli L."/>
            <person name="Marton T."/>
            <person name="Kruger M."/>
            <person name="Pelin A."/>
            <person name="Brachmann A."/>
            <person name="Corradi N."/>
        </authorList>
    </citation>
    <scope>NUCLEOTIDE SEQUENCE [LARGE SCALE GENOMIC DNA]</scope>
    <source>
        <strain evidence="1 2">A5</strain>
    </source>
</reference>
<dbReference type="VEuPathDB" id="FungiDB:RhiirA1_477075"/>
<accession>A0A2N0NM28</accession>
<reference evidence="1 2" key="2">
    <citation type="submission" date="2017-09" db="EMBL/GenBank/DDBJ databases">
        <title>Extensive intraspecific genome diversity in a model arbuscular mycorrhizal fungus.</title>
        <authorList>
            <person name="Chen E.C."/>
            <person name="Morin E."/>
            <person name="Beaudet D."/>
            <person name="Noel J."/>
            <person name="Ndikumana S."/>
            <person name="Charron P."/>
            <person name="St-Onge C."/>
            <person name="Giorgi J."/>
            <person name="Grigoriev I.V."/>
            <person name="Roux C."/>
            <person name="Martin F.M."/>
            <person name="Corradi N."/>
        </authorList>
    </citation>
    <scope>NUCLEOTIDE SEQUENCE [LARGE SCALE GENOMIC DNA]</scope>
    <source>
        <strain evidence="1 2">A5</strain>
    </source>
</reference>
<protein>
    <submittedName>
        <fullName evidence="1">Uncharacterized protein</fullName>
    </submittedName>
</protein>
<evidence type="ECO:0000313" key="1">
    <source>
        <dbReference type="EMBL" id="PKB95604.1"/>
    </source>
</evidence>
<proteinExistence type="predicted"/>
<dbReference type="VEuPathDB" id="FungiDB:RhiirFUN_021296"/>
<comment type="caution">
    <text evidence="1">The sequence shown here is derived from an EMBL/GenBank/DDBJ whole genome shotgun (WGS) entry which is preliminary data.</text>
</comment>
<gene>
    <name evidence="1" type="ORF">RhiirA5_385898</name>
</gene>
<dbReference type="AlphaFoldDB" id="A0A2N0NM28"/>
<dbReference type="VEuPathDB" id="FungiDB:FUN_006731"/>